<sequence>MKYLRDENWDNDGYCEYLKSIQHVFDTYTSQFLLTKSLHDGGIKNIELINHFDRNREEEIDDPTSIRMNVEHWDGSVYEVVWNKVRRFYFDYDITRNIVFDTKKIVDEGRSGIDNWGYDEILITNDNMFSHEIDLLSRTKIFIICREFQIKPLLNEL</sequence>
<accession>A0A941GIK2</accession>
<dbReference type="AlphaFoldDB" id="A0A941GIK2"/>
<name>A0A941GIK2_NIACI</name>
<organism evidence="1">
    <name type="scientific">Niallia circulans</name>
    <name type="common">Bacillus circulans</name>
    <dbReference type="NCBI Taxonomy" id="1397"/>
    <lineage>
        <taxon>Bacteria</taxon>
        <taxon>Bacillati</taxon>
        <taxon>Bacillota</taxon>
        <taxon>Bacilli</taxon>
        <taxon>Bacillales</taxon>
        <taxon>Bacillaceae</taxon>
        <taxon>Niallia</taxon>
    </lineage>
</organism>
<protein>
    <submittedName>
        <fullName evidence="1">Uncharacterized protein</fullName>
    </submittedName>
</protein>
<gene>
    <name evidence="1" type="ORF">KD144_22215</name>
</gene>
<evidence type="ECO:0000313" key="1">
    <source>
        <dbReference type="EMBL" id="MBR8672258.1"/>
    </source>
</evidence>
<dbReference type="EMBL" id="JAGTPX010000036">
    <property type="protein sequence ID" value="MBR8672258.1"/>
    <property type="molecule type" value="Genomic_DNA"/>
</dbReference>
<dbReference type="RefSeq" id="WP_212121558.1">
    <property type="nucleotide sequence ID" value="NZ_JAGTPX020000034.1"/>
</dbReference>
<proteinExistence type="predicted"/>
<reference evidence="1" key="1">
    <citation type="submission" date="2021-04" db="EMBL/GenBank/DDBJ databases">
        <title>Genomic analysis of electroactive and textile dye degrading Bacillus circulans strain: DC10 isolated from constructed wetland-microbial fuel cells treating textile dye wastewaters.</title>
        <authorList>
            <person name="Patel D.U."/>
            <person name="Desai C.R."/>
        </authorList>
    </citation>
    <scope>NUCLEOTIDE SEQUENCE</scope>
    <source>
        <strain evidence="1">DC10</strain>
    </source>
</reference>
<comment type="caution">
    <text evidence="1">The sequence shown here is derived from an EMBL/GenBank/DDBJ whole genome shotgun (WGS) entry which is preliminary data.</text>
</comment>